<dbReference type="Proteomes" id="UP001162501">
    <property type="component" value="Chromosome 5"/>
</dbReference>
<sequence>MSTASETQISIKDSLGRPSAERTPGSNAQPRVGGTVEIYPLNPRTPAPSDPASQPSEVESRVRGGGRGARPWPAPPLACASARRARPACPRAHPSLARLARRRSSARARLRAGRGEAAAAGARPRTCQTREAGLERRALQARGPPRSFAAPGRDVRTGPAEPAGGGEMSGGPAAAPQVERCPLSEPRRPPPPGASELVGSVGPPIIYNVSFPAG</sequence>
<gene>
    <name evidence="1" type="ORF">MRATA1EN3_LOCUS21648</name>
</gene>
<evidence type="ECO:0000313" key="1">
    <source>
        <dbReference type="EMBL" id="CAI9710435.1"/>
    </source>
</evidence>
<accession>A0ACB0FBJ9</accession>
<proteinExistence type="predicted"/>
<reference evidence="1" key="1">
    <citation type="submission" date="2023-05" db="EMBL/GenBank/DDBJ databases">
        <authorList>
            <consortium name="ELIXIR-Norway"/>
        </authorList>
    </citation>
    <scope>NUCLEOTIDE SEQUENCE</scope>
</reference>
<protein>
    <submittedName>
        <fullName evidence="1">Uncharacterized protein</fullName>
    </submittedName>
</protein>
<evidence type="ECO:0000313" key="2">
    <source>
        <dbReference type="Proteomes" id="UP001162501"/>
    </source>
</evidence>
<organism evidence="1 2">
    <name type="scientific">Rangifer tarandus platyrhynchus</name>
    <name type="common">Svalbard reindeer</name>
    <dbReference type="NCBI Taxonomy" id="3082113"/>
    <lineage>
        <taxon>Eukaryota</taxon>
        <taxon>Metazoa</taxon>
        <taxon>Chordata</taxon>
        <taxon>Craniata</taxon>
        <taxon>Vertebrata</taxon>
        <taxon>Euteleostomi</taxon>
        <taxon>Mammalia</taxon>
        <taxon>Eutheria</taxon>
        <taxon>Laurasiatheria</taxon>
        <taxon>Artiodactyla</taxon>
        <taxon>Ruminantia</taxon>
        <taxon>Pecora</taxon>
        <taxon>Cervidae</taxon>
        <taxon>Odocoileinae</taxon>
        <taxon>Rangifer</taxon>
    </lineage>
</organism>
<name>A0ACB0FBJ9_RANTA</name>
<dbReference type="EMBL" id="OX596089">
    <property type="protein sequence ID" value="CAI9710435.1"/>
    <property type="molecule type" value="Genomic_DNA"/>
</dbReference>